<dbReference type="PANTHER" id="PTHR47843">
    <property type="entry name" value="BTB DOMAIN-CONTAINING PROTEIN-RELATED"/>
    <property type="match status" value="1"/>
</dbReference>
<dbReference type="CDD" id="cd18186">
    <property type="entry name" value="BTB_POZ_ZBTB_KLHL-like"/>
    <property type="match status" value="1"/>
</dbReference>
<gene>
    <name evidence="3" type="ORF">HETSPECPRED_008648</name>
</gene>
<dbReference type="PROSITE" id="PS50097">
    <property type="entry name" value="BTB"/>
    <property type="match status" value="1"/>
</dbReference>
<dbReference type="InterPro" id="IPR011333">
    <property type="entry name" value="SKP1/BTB/POZ_sf"/>
</dbReference>
<sequence length="266" mass="29929">MAGPKQGAKKALKPQQINNQSSNTSNSRPKRTFNGVPMVLLLVGQDEAPFNVHRDILCKASPFFTSAFMGSGAGEFQEKSKQSMNLPEEDPEIFDNLIQWIYAKRFPFYIRDHAESSYVMATVMHLAILYAAADKYDILELKNDVIHQLWILSDKTTRDVEIVDKIIEVVYANTVAGSRFRKLLVQWQANSAGSNSFAQKNMKKLVRDYPEYAADLLAQISKRYPAPSRGEYIAIREAKGFEENSEIDDGTSEDDDGEGSEDEDSL</sequence>
<keyword evidence="4" id="KW-1185">Reference proteome</keyword>
<evidence type="ECO:0000313" key="3">
    <source>
        <dbReference type="EMBL" id="CAF9933419.1"/>
    </source>
</evidence>
<feature type="compositionally biased region" description="Acidic residues" evidence="1">
    <location>
        <begin position="243"/>
        <end position="266"/>
    </location>
</feature>
<feature type="region of interest" description="Disordered" evidence="1">
    <location>
        <begin position="1"/>
        <end position="31"/>
    </location>
</feature>
<feature type="region of interest" description="Disordered" evidence="1">
    <location>
        <begin position="237"/>
        <end position="266"/>
    </location>
</feature>
<dbReference type="InterPro" id="IPR000210">
    <property type="entry name" value="BTB/POZ_dom"/>
</dbReference>
<name>A0A8H3G269_9LECA</name>
<dbReference type="Gene3D" id="3.30.710.10">
    <property type="entry name" value="Potassium Channel Kv1.1, Chain A"/>
    <property type="match status" value="1"/>
</dbReference>
<dbReference type="EMBL" id="CAJPDS010000067">
    <property type="protein sequence ID" value="CAF9933419.1"/>
    <property type="molecule type" value="Genomic_DNA"/>
</dbReference>
<dbReference type="SMART" id="SM00225">
    <property type="entry name" value="BTB"/>
    <property type="match status" value="1"/>
</dbReference>
<comment type="caution">
    <text evidence="3">The sequence shown here is derived from an EMBL/GenBank/DDBJ whole genome shotgun (WGS) entry which is preliminary data.</text>
</comment>
<dbReference type="SUPFAM" id="SSF54695">
    <property type="entry name" value="POZ domain"/>
    <property type="match status" value="1"/>
</dbReference>
<proteinExistence type="predicted"/>
<dbReference type="AlphaFoldDB" id="A0A8H3G269"/>
<evidence type="ECO:0000256" key="1">
    <source>
        <dbReference type="SAM" id="MobiDB-lite"/>
    </source>
</evidence>
<reference evidence="3" key="1">
    <citation type="submission" date="2021-03" db="EMBL/GenBank/DDBJ databases">
        <authorList>
            <person name="Tagirdzhanova G."/>
        </authorList>
    </citation>
    <scope>NUCLEOTIDE SEQUENCE</scope>
</reference>
<feature type="compositionally biased region" description="Low complexity" evidence="1">
    <location>
        <begin position="15"/>
        <end position="27"/>
    </location>
</feature>
<dbReference type="Pfam" id="PF00651">
    <property type="entry name" value="BTB"/>
    <property type="match status" value="1"/>
</dbReference>
<dbReference type="Proteomes" id="UP000664521">
    <property type="component" value="Unassembled WGS sequence"/>
</dbReference>
<organism evidence="3 4">
    <name type="scientific">Heterodermia speciosa</name>
    <dbReference type="NCBI Taxonomy" id="116794"/>
    <lineage>
        <taxon>Eukaryota</taxon>
        <taxon>Fungi</taxon>
        <taxon>Dikarya</taxon>
        <taxon>Ascomycota</taxon>
        <taxon>Pezizomycotina</taxon>
        <taxon>Lecanoromycetes</taxon>
        <taxon>OSLEUM clade</taxon>
        <taxon>Lecanoromycetidae</taxon>
        <taxon>Caliciales</taxon>
        <taxon>Physciaceae</taxon>
        <taxon>Heterodermia</taxon>
    </lineage>
</organism>
<evidence type="ECO:0000313" key="4">
    <source>
        <dbReference type="Proteomes" id="UP000664521"/>
    </source>
</evidence>
<feature type="domain" description="BTB" evidence="2">
    <location>
        <begin position="37"/>
        <end position="110"/>
    </location>
</feature>
<dbReference type="OrthoDB" id="61370at2759"/>
<evidence type="ECO:0000259" key="2">
    <source>
        <dbReference type="PROSITE" id="PS50097"/>
    </source>
</evidence>
<accession>A0A8H3G269</accession>
<protein>
    <recommendedName>
        <fullName evidence="2">BTB domain-containing protein</fullName>
    </recommendedName>
</protein>